<feature type="region of interest" description="Disordered" evidence="1">
    <location>
        <begin position="215"/>
        <end position="235"/>
    </location>
</feature>
<evidence type="ECO:0000259" key="2">
    <source>
        <dbReference type="Pfam" id="PF17111"/>
    </source>
</evidence>
<name>A0ABR1HK75_9HYPO</name>
<feature type="compositionally biased region" description="Basic and acidic residues" evidence="1">
    <location>
        <begin position="666"/>
        <end position="678"/>
    </location>
</feature>
<keyword evidence="4" id="KW-1185">Reference proteome</keyword>
<comment type="caution">
    <text evidence="3">The sequence shown here is derived from an EMBL/GenBank/DDBJ whole genome shotgun (WGS) entry which is preliminary data.</text>
</comment>
<dbReference type="SUPFAM" id="SSF48403">
    <property type="entry name" value="Ankyrin repeat"/>
    <property type="match status" value="1"/>
</dbReference>
<dbReference type="InterPro" id="IPR036770">
    <property type="entry name" value="Ankyrin_rpt-contain_sf"/>
</dbReference>
<evidence type="ECO:0000313" key="4">
    <source>
        <dbReference type="Proteomes" id="UP001498476"/>
    </source>
</evidence>
<evidence type="ECO:0000313" key="3">
    <source>
        <dbReference type="EMBL" id="KAK7421613.1"/>
    </source>
</evidence>
<sequence length="703" mass="76990">MDPVSVAATSVSLAEGIARTSIAVTGFASDVSASADDLHQISIELKALSTVLDSITSVLSPSRQNSLPSLLIQEIDSTLHGCLLAVTQTGENVQKYRNDETWTQEKWAMLGQGDMRKLRESLEFYKLALSIGLHAITSHAAEDINKDTDLTQTSIEEVMLRADQILASVNSSRRTDLRSRKDTAIDQWIEDVSILRSYGESTYMEVVADPTELALRQQSRDAPSGDIEERSRKPTSVKPIELCLDGIEEMSDEIQAITLLAKPDGDLIERSATQRLLLPVTQREILDQVLAEIHEATTGEVIRNTIAQGGNPNSDEGGRIISLALRMALDQRNIECVCALLQGGAHPNARVEKGLFGHLALPYAVLKGFEAGVWALVAAGASVNAPKPALNPRWSAGWFFNNTPLICAINLLSQAPDTQFEDSRVRILRFLLANGADVSCRGRDDLRNPFHIVRALSILASGSLALDKPIVLRVARLLLSGENLKGCPPMPSRHECANPFSEAAASGNEQLLMLLGTRLRPYCNMEYWSRAMSSAARARAWECVEVLMKPPYACKQTLHYLIDDYMDPNEKEWFEKPTSPLDWDGFSTAAKMIMAKGANPSTPCFFTYKGQNLLSSDADERDLVSAFQLVKRIATTADRKAVRDLLSRGSIAAKAKATEESTSASDSKKQTSDAATKESRFGVLRSGLARLKSTCKVQEDRKG</sequence>
<gene>
    <name evidence="3" type="ORF">QQX98_002080</name>
</gene>
<dbReference type="SMART" id="SM00248">
    <property type="entry name" value="ANK"/>
    <property type="match status" value="3"/>
</dbReference>
<feature type="domain" description="Azaphilone pigments biosynthesis cluster protein L N-terminal" evidence="2">
    <location>
        <begin position="1"/>
        <end position="169"/>
    </location>
</feature>
<accession>A0ABR1HK75</accession>
<organism evidence="3 4">
    <name type="scientific">Neonectria punicea</name>
    <dbReference type="NCBI Taxonomy" id="979145"/>
    <lineage>
        <taxon>Eukaryota</taxon>
        <taxon>Fungi</taxon>
        <taxon>Dikarya</taxon>
        <taxon>Ascomycota</taxon>
        <taxon>Pezizomycotina</taxon>
        <taxon>Sordariomycetes</taxon>
        <taxon>Hypocreomycetidae</taxon>
        <taxon>Hypocreales</taxon>
        <taxon>Nectriaceae</taxon>
        <taxon>Neonectria</taxon>
    </lineage>
</organism>
<dbReference type="InterPro" id="IPR002110">
    <property type="entry name" value="Ankyrin_rpt"/>
</dbReference>
<dbReference type="InterPro" id="IPR031348">
    <property type="entry name" value="PigL_N"/>
</dbReference>
<dbReference type="Gene3D" id="1.25.40.20">
    <property type="entry name" value="Ankyrin repeat-containing domain"/>
    <property type="match status" value="1"/>
</dbReference>
<dbReference type="Proteomes" id="UP001498476">
    <property type="component" value="Unassembled WGS sequence"/>
</dbReference>
<dbReference type="Pfam" id="PF17111">
    <property type="entry name" value="PigL_N"/>
    <property type="match status" value="1"/>
</dbReference>
<evidence type="ECO:0000256" key="1">
    <source>
        <dbReference type="SAM" id="MobiDB-lite"/>
    </source>
</evidence>
<reference evidence="3 4" key="1">
    <citation type="journal article" date="2025" name="Microbiol. Resour. Announc.">
        <title>Draft genome sequences for Neonectria magnoliae and Neonectria punicea, canker pathogens of Liriodendron tulipifera and Acer saccharum in West Virginia.</title>
        <authorList>
            <person name="Petronek H.M."/>
            <person name="Kasson M.T."/>
            <person name="Metheny A.M."/>
            <person name="Stauder C.M."/>
            <person name="Lovett B."/>
            <person name="Lynch S.C."/>
            <person name="Garnas J.R."/>
            <person name="Kasson L.R."/>
            <person name="Stajich J.E."/>
        </authorList>
    </citation>
    <scope>NUCLEOTIDE SEQUENCE [LARGE SCALE GENOMIC DNA]</scope>
    <source>
        <strain evidence="3 4">NRRL 64653</strain>
    </source>
</reference>
<protein>
    <recommendedName>
        <fullName evidence="2">Azaphilone pigments biosynthesis cluster protein L N-terminal domain-containing protein</fullName>
    </recommendedName>
</protein>
<feature type="region of interest" description="Disordered" evidence="1">
    <location>
        <begin position="656"/>
        <end position="678"/>
    </location>
</feature>
<proteinExistence type="predicted"/>
<dbReference type="EMBL" id="JAZAVJ010000021">
    <property type="protein sequence ID" value="KAK7421613.1"/>
    <property type="molecule type" value="Genomic_DNA"/>
</dbReference>